<feature type="compositionally biased region" description="Polar residues" evidence="1">
    <location>
        <begin position="104"/>
        <end position="113"/>
    </location>
</feature>
<name>B9SVT7_RICCO</name>
<feature type="region of interest" description="Disordered" evidence="1">
    <location>
        <begin position="85"/>
        <end position="113"/>
    </location>
</feature>
<protein>
    <submittedName>
        <fullName evidence="2">Uncharacterized protein</fullName>
    </submittedName>
</protein>
<dbReference type="Proteomes" id="UP000008311">
    <property type="component" value="Unassembled WGS sequence"/>
</dbReference>
<dbReference type="EMBL" id="EQ974175">
    <property type="protein sequence ID" value="EEF32275.1"/>
    <property type="molecule type" value="Genomic_DNA"/>
</dbReference>
<evidence type="ECO:0000313" key="3">
    <source>
        <dbReference type="Proteomes" id="UP000008311"/>
    </source>
</evidence>
<dbReference type="InParanoid" id="B9SVT7"/>
<organism evidence="2 3">
    <name type="scientific">Ricinus communis</name>
    <name type="common">Castor bean</name>
    <dbReference type="NCBI Taxonomy" id="3988"/>
    <lineage>
        <taxon>Eukaryota</taxon>
        <taxon>Viridiplantae</taxon>
        <taxon>Streptophyta</taxon>
        <taxon>Embryophyta</taxon>
        <taxon>Tracheophyta</taxon>
        <taxon>Spermatophyta</taxon>
        <taxon>Magnoliopsida</taxon>
        <taxon>eudicotyledons</taxon>
        <taxon>Gunneridae</taxon>
        <taxon>Pentapetalae</taxon>
        <taxon>rosids</taxon>
        <taxon>fabids</taxon>
        <taxon>Malpighiales</taxon>
        <taxon>Euphorbiaceae</taxon>
        <taxon>Acalyphoideae</taxon>
        <taxon>Acalypheae</taxon>
        <taxon>Ricinus</taxon>
    </lineage>
</organism>
<gene>
    <name evidence="2" type="ORF">RCOM_1287940</name>
</gene>
<sequence>MGEIPVMRFMIFMSETEVYTHSLFLTNSQFYGEDFQETRLRCDDPEFRAMMNENGISVLLSNGDGFLEKEAEVLEPLRGNAQRFENPNTEIVKKKTGQPLKNALNPTQPSRDV</sequence>
<evidence type="ECO:0000313" key="2">
    <source>
        <dbReference type="EMBL" id="EEF32275.1"/>
    </source>
</evidence>
<proteinExistence type="predicted"/>
<keyword evidence="3" id="KW-1185">Reference proteome</keyword>
<evidence type="ECO:0000256" key="1">
    <source>
        <dbReference type="SAM" id="MobiDB-lite"/>
    </source>
</evidence>
<reference evidence="3" key="1">
    <citation type="journal article" date="2010" name="Nat. Biotechnol.">
        <title>Draft genome sequence of the oilseed species Ricinus communis.</title>
        <authorList>
            <person name="Chan A.P."/>
            <person name="Crabtree J."/>
            <person name="Zhao Q."/>
            <person name="Lorenzi H."/>
            <person name="Orvis J."/>
            <person name="Puiu D."/>
            <person name="Melake-Berhan A."/>
            <person name="Jones K.M."/>
            <person name="Redman J."/>
            <person name="Chen G."/>
            <person name="Cahoon E.B."/>
            <person name="Gedil M."/>
            <person name="Stanke M."/>
            <person name="Haas B.J."/>
            <person name="Wortman J.R."/>
            <person name="Fraser-Liggett C.M."/>
            <person name="Ravel J."/>
            <person name="Rabinowicz P.D."/>
        </authorList>
    </citation>
    <scope>NUCLEOTIDE SEQUENCE [LARGE SCALE GENOMIC DNA]</scope>
    <source>
        <strain evidence="3">cv. Hale</strain>
    </source>
</reference>
<dbReference type="AlphaFoldDB" id="B9SVT7"/>
<accession>B9SVT7</accession>